<dbReference type="Gene3D" id="2.30.38.10">
    <property type="entry name" value="Luciferase, Domain 3"/>
    <property type="match status" value="2"/>
</dbReference>
<dbReference type="CDD" id="cd19531">
    <property type="entry name" value="LCL_NRPS-like"/>
    <property type="match status" value="2"/>
</dbReference>
<dbReference type="GO" id="GO:0044550">
    <property type="term" value="P:secondary metabolite biosynthetic process"/>
    <property type="evidence" value="ECO:0007669"/>
    <property type="project" value="UniProtKB-ARBA"/>
</dbReference>
<evidence type="ECO:0000256" key="8">
    <source>
        <dbReference type="SAM" id="MobiDB-lite"/>
    </source>
</evidence>
<dbReference type="PROSITE" id="PS00012">
    <property type="entry name" value="PHOSPHOPANTETHEINE"/>
    <property type="match status" value="2"/>
</dbReference>
<dbReference type="GO" id="GO:0003824">
    <property type="term" value="F:catalytic activity"/>
    <property type="evidence" value="ECO:0007669"/>
    <property type="project" value="InterPro"/>
</dbReference>
<dbReference type="FunFam" id="3.40.50.12780:FF:000013">
    <property type="entry name" value="Long-chain-fatty-acid--AMP ligase FadD32"/>
    <property type="match status" value="1"/>
</dbReference>
<dbReference type="Gene3D" id="3.40.50.980">
    <property type="match status" value="4"/>
</dbReference>
<dbReference type="GO" id="GO:0006631">
    <property type="term" value="P:fatty acid metabolic process"/>
    <property type="evidence" value="ECO:0007669"/>
    <property type="project" value="UniProtKB-KW"/>
</dbReference>
<dbReference type="SMART" id="SM00823">
    <property type="entry name" value="PKS_PP"/>
    <property type="match status" value="3"/>
</dbReference>
<dbReference type="PROSITE" id="PS00455">
    <property type="entry name" value="AMP_BINDING"/>
    <property type="match status" value="3"/>
</dbReference>
<dbReference type="NCBIfam" id="TIGR01733">
    <property type="entry name" value="AA-adenyl-dom"/>
    <property type="match status" value="2"/>
</dbReference>
<dbReference type="Gene3D" id="3.30.559.30">
    <property type="entry name" value="Nonribosomal peptide synthetase, condensation domain"/>
    <property type="match status" value="3"/>
</dbReference>
<dbReference type="SUPFAM" id="SSF52777">
    <property type="entry name" value="CoA-dependent acyltransferases"/>
    <property type="match status" value="6"/>
</dbReference>
<dbReference type="FunFam" id="3.40.50.12780:FF:000012">
    <property type="entry name" value="Non-ribosomal peptide synthetase"/>
    <property type="match status" value="1"/>
</dbReference>
<dbReference type="InterPro" id="IPR040097">
    <property type="entry name" value="FAAL/FAAC"/>
</dbReference>
<comment type="cofactor">
    <cofactor evidence="1">
        <name>pantetheine 4'-phosphate</name>
        <dbReference type="ChEBI" id="CHEBI:47942"/>
    </cofactor>
</comment>
<dbReference type="Gene3D" id="3.40.50.12780">
    <property type="entry name" value="N-terminal domain of ligase-like"/>
    <property type="match status" value="1"/>
</dbReference>
<keyword evidence="6" id="KW-0443">Lipid metabolism</keyword>
<accession>A0A1I4AP63</accession>
<sequence length="3358" mass="365688">MRLLAEEASSPGPRAGDPSDVVSLLRSRAGDDERAGFVFLSDGETESASLTFGQLDLHARAIAVRLLEAARPGDRALLLYPPGLDFISAFFGCLYAGIVAVPAYPPSRRRLEGARPIVQDCAPALVLTTEALREEYSRLGAQAWAREDLVWISTDRMDLDAAALWTPSDIRPDSIAFLQYTSGSTGKPKGVMVSHGNLIANEAAIKGAFAHDSAPVVVGWLPLYHDMGLIGNVLQPLYAAGTAVLMPPLAFLEKPLRWLEAISAYRAHTSGGPNFAYELCLRKISPKDRRGLDLTSWAVAFNGSEPVRASTLDRFAAAFAECGFSSASFYPCYGLAEATLFVSGPARGCAPHVEGFDKAALAQGAAVVAPGSVEERTALVGCGHGAPGHEVKIVDPDTLIDCAEGRVGEIWLAGPSVAQGYFGQTALSEEVFRARAAAGDGTFLRTGDLGFKSGASLFIAGRIKDLIIVRGANYYAADFERVLDHVEGLRSGCNAAFSADIGGEEKLILVAEAQRDSFRSRGPASIFQAIREAIASEYDLEIGEIVLTNPGAVPKTTSGKVRRRACREAYLAGALQILARRGIEPAAEGLEPGQDSSGRPPQKSPPEIIERILRTEAARLLRCAAAHIPASASLGELGLDSMRVIELKHAVEAALPINLPLAMLMSEKPIGAVALEIAALEFAAPATRSATPSPPREAQVQSSPREAQDLFPPGEAQDLSQTQRAHWTAHNLDTESISYNLHLALDVAGDLDCDRLVAAIARVMERHEQLRAVYRFEDGAVRQSAEPLANLPQWFAFLDASGWTDAAVQADMSRRTRRPFDLEKGPLVRLSAYRLAQDRMRLLFCAHHIAVDLWSLVLLIKELDETYHDFAAVQAPQGLGYADFTRSQQAYLKSPLAVRDWNYWRSRLGGPLPVLALPADFPLHTVHQYRGGSKSLRLGPDLTTKLRTLARSQGVSLFAVLLAAYQVLLQRYSGQEEIVVGVPTSGRLESGFSGLIGNFVNPAPILGRPQAAQPFADFLRQLGADLREALIHQAFPFPELVERLKPERHGDHWPVFQTSFAFQQARSDLSPGLAALALGEEGDAFSWCGCAAAPLPLAERVENFDLKLMAAETQDGLIFSFQYRADLFSPATIARLSDHFSRLLEALVVSPSARIGSLPLLSEKERAEAIYGFNATAAAYPGGCLHELFSAQARRRPDAVAVCFGERRLSYGALDALSNQLAHRLRDVGIGPERVVGLCLERSLALVVAILGVWKAGGAYLPLDPTYPRERLALMAGDAKPSLIVTTAALSELLPESAARLCLDDDFAALEEMRTDAPPFAALPQNLAYVIYTSGSTGRPKGVAVAHGGVVNRLAWMQERYRLGEADAVLQKTPFGFDVSVWELIWPLVSGARLVLARPGEHGDPAHLAEVIRRERVSVAHFVPAMLQAFLQAFPEAPDVPALPGLRHVICSGEALSVRLRDQFHALQSAELHNLYGPTEASIDVTAHACARAKEAGAKAEAGAEAGVPIGRPIWNTQIYILDAALELAPVGVAGELYIGGVGLARGYLGRPDLTAERFAPDPFGPPGGRLYRTGDLCRRRADGEIDFLGRIDHQVKIRGHRIELGEIEAVLADAAGVRQAVAVVRADSARDDAAGSKTLIAYVAGEDAAALDPARLRTYLSGRLPDYMVPSLFVRVDGFALTPSGKIDRNALPAPGVSGATSGYAPPQTPAEEILARIWSEVLGLEQVGTQDNFFALGGDSILSIQVASRARQKGFELTPRQIFLNPSISALAPLLQKSVDSPPGQTALAADSFSLAELSSEQVDGLKAEFPGLVDLYPLTSLQEGMLFHSLLNPGSGVYVMQDQYEIRGSVDVDAFQKAWQSTVDRHEILRSGLAWRQIEKPHQLVRNEAVLPFSLFDWRDLSDDEREGRLNEILAAEQRDGFDLEKPPLMRIRLFRFGEERWRCVRSHHHILTDEWCTSPLLMEFRDAYAALTEKRPLPQRPAPQFKTYIGWLKRQDLASTEAFFRTCLAGFREPTPLTIERRAPGSGSGAVRDAQGSLSREQTLALQGIARQHGLTPNTLIQAAFALLIGRYANRREVVFGITVSGRPAALPGIEETLGLFINTLPLRLALRDEQKVCDWWREIQARNLEARQFEHAPLVEIKAWSDVPQGADLFQHLFVYENAPIDRSLLEDHSVLDMRFADNRVHTNYPITATIIPNERLTVRITYDAAKFESASIDRMLGHFLTLIESMLARPDARLGELGLGGPIERRRALEEWNDVTCAYPAPADFVAGFEAQANKSPAAPAVRCGAASLSYSELDRRADEASRGLIALGAGPEVIVAVLDQRGIDYLVILLAVLKAGAVYLPLDPRHPRLRRLTIIEESGADLVVCGQAWLPEFEPRRAGAAKAVTLAEIEAAAAARATESRSVPCVEARNLAYIIYTSGSTGSPKGAMVERLGMFNNLMTKIPALGLGPDDVIAQTAPQAFDISVWQFLTALLCGACVDILPDAVAQDPAALRCALRDRGITILESVPSMIAAMLDGLESSARPQQLRWLLPTGEALTPELCRRWFEHYPATPMLNAYGPAECADDVAYHRIEAAPDASVTTIPIGRPAANLRLYILDRCLHHSPVGVPGQLAVAGMGVGRGYAGRPDLTAASFAPDPFGPPGDRLYLTGDIARYRDDGTIEFLGRSDHQVKILGHRIEIGEIEAQLERHPDLKEAAVAAWREGGAGARLVGYFVPRERGEIQPEELRVFLRERLPDYMVPAIWIELDALPLNQNGKLDRNSLPDPKPRDIASSDAPASPTEEIVAAIWAGLLAREHLARQDNFFELGGHSLLATQAVARINQAFAIEAPLRAIFEAPTIAALAARIDIARAQAFEPAAPVLKAPRDAPSPLSHAQERLWFMQQLDPGNPFYHFAVAVRVAGPIDAAALEASLNAIVQRHDSLRTVFQEEYGRVTQRVRAEERLTLAKEELEEATSDAAFAELHRRLNARIAEPFDLEHGPLMRARLYRISPARDGAAPVCAVLLCFHHIVFDGWSFGVFLKEFAALYPAFATGGAPSLEPVAHQYPDYAVWQRKQMESDIPARQLDYWMTQLTGAPPTLDLPFDQPRGDGAGDAAATHDLDLGALRDAFDTFNRKHAVTPFMTMLSVLATFLHALTGADDLVVGADVANRRRREFEPIVGFFINLVALRIRLARDPSFTQILARVRHVVLGAYDHQELPFAKLVEALKPERSPFHAPVFQVKLVFHNVPLAELSLPGLTFEAIPLEPARAELDLVLHVYEDGKGLRVVFEYRSGLFAAESIARFSELFQLLLTRVLAEPSLDLKALAGIVEERDRALRSEARAGRAASLTDHLRVAKRRAAPAGGK</sequence>
<feature type="domain" description="Carrier" evidence="9">
    <location>
        <begin position="2787"/>
        <end position="2862"/>
    </location>
</feature>
<evidence type="ECO:0000313" key="10">
    <source>
        <dbReference type="EMBL" id="SFK58154.1"/>
    </source>
</evidence>
<evidence type="ECO:0000256" key="6">
    <source>
        <dbReference type="ARBA" id="ARBA00023098"/>
    </source>
</evidence>
<dbReference type="Pfam" id="PF00550">
    <property type="entry name" value="PP-binding"/>
    <property type="match status" value="3"/>
</dbReference>
<dbReference type="InterPro" id="IPR001242">
    <property type="entry name" value="Condensation_dom"/>
</dbReference>
<dbReference type="InterPro" id="IPR045851">
    <property type="entry name" value="AMP-bd_C_sf"/>
</dbReference>
<keyword evidence="5" id="KW-0276">Fatty acid metabolism</keyword>
<dbReference type="GO" id="GO:0072330">
    <property type="term" value="P:monocarboxylic acid biosynthetic process"/>
    <property type="evidence" value="ECO:0007669"/>
    <property type="project" value="UniProtKB-ARBA"/>
</dbReference>
<evidence type="ECO:0000256" key="5">
    <source>
        <dbReference type="ARBA" id="ARBA00022832"/>
    </source>
</evidence>
<dbReference type="PANTHER" id="PTHR45527:SF1">
    <property type="entry name" value="FATTY ACID SYNTHASE"/>
    <property type="match status" value="1"/>
</dbReference>
<dbReference type="Gene3D" id="3.30.559.10">
    <property type="entry name" value="Chloramphenicol acetyltransferase-like domain"/>
    <property type="match status" value="3"/>
</dbReference>
<dbReference type="InterPro" id="IPR000873">
    <property type="entry name" value="AMP-dep_synth/lig_dom"/>
</dbReference>
<comment type="similarity">
    <text evidence="2">Belongs to the ATP-dependent AMP-binding enzyme family.</text>
</comment>
<dbReference type="PANTHER" id="PTHR45527">
    <property type="entry name" value="NONRIBOSOMAL PEPTIDE SYNTHETASE"/>
    <property type="match status" value="1"/>
</dbReference>
<dbReference type="Pfam" id="PF13193">
    <property type="entry name" value="AMP-binding_C"/>
    <property type="match status" value="2"/>
</dbReference>
<dbReference type="NCBIfam" id="NF003417">
    <property type="entry name" value="PRK04813.1"/>
    <property type="match status" value="4"/>
</dbReference>
<dbReference type="FunFam" id="2.30.38.10:FF:000001">
    <property type="entry name" value="Non-ribosomal peptide synthetase PvdI"/>
    <property type="match status" value="1"/>
</dbReference>
<feature type="region of interest" description="Disordered" evidence="8">
    <location>
        <begin position="1"/>
        <end position="20"/>
    </location>
</feature>
<proteinExistence type="inferred from homology"/>
<dbReference type="RefSeq" id="WP_091683036.1">
    <property type="nucleotide sequence ID" value="NZ_FOSN01000011.1"/>
</dbReference>
<dbReference type="FunFam" id="3.40.50.980:FF:000002">
    <property type="entry name" value="Enterobactin synthetase component F"/>
    <property type="match status" value="1"/>
</dbReference>
<keyword evidence="7" id="KW-0175">Coiled coil</keyword>
<dbReference type="InterPro" id="IPR025110">
    <property type="entry name" value="AMP-bd_C"/>
</dbReference>
<feature type="domain" description="Carrier" evidence="9">
    <location>
        <begin position="604"/>
        <end position="681"/>
    </location>
</feature>
<dbReference type="PROSITE" id="PS50075">
    <property type="entry name" value="CARRIER"/>
    <property type="match status" value="3"/>
</dbReference>
<evidence type="ECO:0000256" key="2">
    <source>
        <dbReference type="ARBA" id="ARBA00006432"/>
    </source>
</evidence>
<dbReference type="FunFam" id="3.30.300.30:FF:000010">
    <property type="entry name" value="Enterobactin synthetase component F"/>
    <property type="match status" value="2"/>
</dbReference>
<feature type="coiled-coil region" evidence="7">
    <location>
        <begin position="2948"/>
        <end position="2975"/>
    </location>
</feature>
<dbReference type="GO" id="GO:0005737">
    <property type="term" value="C:cytoplasm"/>
    <property type="evidence" value="ECO:0007669"/>
    <property type="project" value="TreeGrafter"/>
</dbReference>
<dbReference type="InterPro" id="IPR010071">
    <property type="entry name" value="AA_adenyl_dom"/>
</dbReference>
<evidence type="ECO:0000256" key="7">
    <source>
        <dbReference type="SAM" id="Coils"/>
    </source>
</evidence>
<dbReference type="SUPFAM" id="SSF56801">
    <property type="entry name" value="Acetyl-CoA synthetase-like"/>
    <property type="match status" value="3"/>
</dbReference>
<feature type="domain" description="Carrier" evidence="9">
    <location>
        <begin position="1707"/>
        <end position="1781"/>
    </location>
</feature>
<dbReference type="InterPro" id="IPR006162">
    <property type="entry name" value="Ppantetheine_attach_site"/>
</dbReference>
<gene>
    <name evidence="10" type="ORF">SAMN05444581_11124</name>
</gene>
<dbReference type="InterPro" id="IPR020845">
    <property type="entry name" value="AMP-binding_CS"/>
</dbReference>
<evidence type="ECO:0000256" key="1">
    <source>
        <dbReference type="ARBA" id="ARBA00001957"/>
    </source>
</evidence>
<dbReference type="Proteomes" id="UP000198755">
    <property type="component" value="Unassembled WGS sequence"/>
</dbReference>
<dbReference type="CDD" id="cd05930">
    <property type="entry name" value="A_NRPS"/>
    <property type="match status" value="1"/>
</dbReference>
<dbReference type="EMBL" id="FOSN01000011">
    <property type="protein sequence ID" value="SFK58154.1"/>
    <property type="molecule type" value="Genomic_DNA"/>
</dbReference>
<dbReference type="Gene3D" id="3.30.300.30">
    <property type="match status" value="3"/>
</dbReference>
<feature type="region of interest" description="Disordered" evidence="8">
    <location>
        <begin position="686"/>
        <end position="724"/>
    </location>
</feature>
<organism evidence="10 11">
    <name type="scientific">Methylocapsa palsarum</name>
    <dbReference type="NCBI Taxonomy" id="1612308"/>
    <lineage>
        <taxon>Bacteria</taxon>
        <taxon>Pseudomonadati</taxon>
        <taxon>Pseudomonadota</taxon>
        <taxon>Alphaproteobacteria</taxon>
        <taxon>Hyphomicrobiales</taxon>
        <taxon>Beijerinckiaceae</taxon>
        <taxon>Methylocapsa</taxon>
    </lineage>
</organism>
<name>A0A1I4AP63_9HYPH</name>
<feature type="region of interest" description="Disordered" evidence="8">
    <location>
        <begin position="2769"/>
        <end position="2789"/>
    </location>
</feature>
<dbReference type="OrthoDB" id="9803968at2"/>
<evidence type="ECO:0000259" key="9">
    <source>
        <dbReference type="PROSITE" id="PS50075"/>
    </source>
</evidence>
<evidence type="ECO:0000256" key="3">
    <source>
        <dbReference type="ARBA" id="ARBA00022450"/>
    </source>
</evidence>
<dbReference type="InterPro" id="IPR020806">
    <property type="entry name" value="PKS_PP-bd"/>
</dbReference>
<dbReference type="InterPro" id="IPR036736">
    <property type="entry name" value="ACP-like_sf"/>
</dbReference>
<dbReference type="GO" id="GO:0071766">
    <property type="term" value="P:Actinobacterium-type cell wall biogenesis"/>
    <property type="evidence" value="ECO:0007669"/>
    <property type="project" value="UniProtKB-ARBA"/>
</dbReference>
<dbReference type="CDD" id="cd17646">
    <property type="entry name" value="A_NRPS_AB3403-like"/>
    <property type="match status" value="1"/>
</dbReference>
<dbReference type="FunFam" id="1.10.1200.10:FF:000005">
    <property type="entry name" value="Nonribosomal peptide synthetase 1"/>
    <property type="match status" value="1"/>
</dbReference>
<keyword evidence="4" id="KW-0597">Phosphoprotein</keyword>
<dbReference type="InterPro" id="IPR009081">
    <property type="entry name" value="PP-bd_ACP"/>
</dbReference>
<dbReference type="GO" id="GO:0043041">
    <property type="term" value="P:amino acid activation for nonribosomal peptide biosynthetic process"/>
    <property type="evidence" value="ECO:0007669"/>
    <property type="project" value="TreeGrafter"/>
</dbReference>
<keyword evidence="11" id="KW-1185">Reference proteome</keyword>
<dbReference type="InterPro" id="IPR023213">
    <property type="entry name" value="CAT-like_dom_sf"/>
</dbReference>
<dbReference type="GO" id="GO:0031177">
    <property type="term" value="F:phosphopantetheine binding"/>
    <property type="evidence" value="ECO:0007669"/>
    <property type="project" value="InterPro"/>
</dbReference>
<dbReference type="InterPro" id="IPR042099">
    <property type="entry name" value="ANL_N_sf"/>
</dbReference>
<dbReference type="Gene3D" id="1.10.1200.10">
    <property type="entry name" value="ACP-like"/>
    <property type="match status" value="3"/>
</dbReference>
<dbReference type="GO" id="GO:0008610">
    <property type="term" value="P:lipid biosynthetic process"/>
    <property type="evidence" value="ECO:0007669"/>
    <property type="project" value="InterPro"/>
</dbReference>
<evidence type="ECO:0000313" key="11">
    <source>
        <dbReference type="Proteomes" id="UP000198755"/>
    </source>
</evidence>
<keyword evidence="3" id="KW-0596">Phosphopantetheine</keyword>
<dbReference type="Pfam" id="PF00668">
    <property type="entry name" value="Condensation"/>
    <property type="match status" value="3"/>
</dbReference>
<dbReference type="CDD" id="cd05931">
    <property type="entry name" value="FAAL"/>
    <property type="match status" value="1"/>
</dbReference>
<dbReference type="STRING" id="1612308.SAMN05444581_11124"/>
<dbReference type="Pfam" id="PF00501">
    <property type="entry name" value="AMP-binding"/>
    <property type="match status" value="3"/>
</dbReference>
<feature type="compositionally biased region" description="Basic and acidic residues" evidence="8">
    <location>
        <begin position="2769"/>
        <end position="2783"/>
    </location>
</feature>
<protein>
    <submittedName>
        <fullName evidence="10">Amino acid adenylation domain-containing protein</fullName>
    </submittedName>
</protein>
<reference evidence="10 11" key="1">
    <citation type="submission" date="2016-10" db="EMBL/GenBank/DDBJ databases">
        <authorList>
            <person name="de Groot N.N."/>
        </authorList>
    </citation>
    <scope>NUCLEOTIDE SEQUENCE [LARGE SCALE GENOMIC DNA]</scope>
    <source>
        <strain evidence="10 11">NE2</strain>
    </source>
</reference>
<dbReference type="FunFam" id="1.10.1200.10:FF:000016">
    <property type="entry name" value="Non-ribosomal peptide synthase"/>
    <property type="match status" value="1"/>
</dbReference>
<evidence type="ECO:0000256" key="4">
    <source>
        <dbReference type="ARBA" id="ARBA00022553"/>
    </source>
</evidence>
<dbReference type="SUPFAM" id="SSF47336">
    <property type="entry name" value="ACP-like"/>
    <property type="match status" value="3"/>
</dbReference>
<dbReference type="CDD" id="cd19543">
    <property type="entry name" value="DCL_NRPS"/>
    <property type="match status" value="1"/>
</dbReference>
<dbReference type="FunFam" id="3.40.50.980:FF:000001">
    <property type="entry name" value="Non-ribosomal peptide synthetase"/>
    <property type="match status" value="1"/>
</dbReference>